<evidence type="ECO:0000313" key="1">
    <source>
        <dbReference type="Proteomes" id="UP000694864"/>
    </source>
</evidence>
<dbReference type="Proteomes" id="UP000694864">
    <property type="component" value="Chromosome 19"/>
</dbReference>
<evidence type="ECO:0000313" key="2">
    <source>
        <dbReference type="RefSeq" id="XP_010487834.1"/>
    </source>
</evidence>
<protein>
    <submittedName>
        <fullName evidence="2">Uncharacterized protein LOC104765772</fullName>
    </submittedName>
</protein>
<dbReference type="GeneID" id="104765772"/>
<sequence>MVHAQPHYSFEIRQVRSRLFLIRHPRPRHLKKMRKDLDEFLEEISKLKSVPEIISRIDDYLKQIKEEISDLDLAKAIIVERMRIRSIEIAELRTLKQTLLRKN</sequence>
<dbReference type="RefSeq" id="XP_010487834.1">
    <property type="nucleotide sequence ID" value="XM_010489532.1"/>
</dbReference>
<reference evidence="1" key="1">
    <citation type="journal article" date="2014" name="Nat. Commun.">
        <title>The emerging biofuel crop Camelina sativa retains a highly undifferentiated hexaploid genome structure.</title>
        <authorList>
            <person name="Kagale S."/>
            <person name="Koh C."/>
            <person name="Nixon J."/>
            <person name="Bollina V."/>
            <person name="Clarke W.E."/>
            <person name="Tuteja R."/>
            <person name="Spillane C."/>
            <person name="Robinson S.J."/>
            <person name="Links M.G."/>
            <person name="Clarke C."/>
            <person name="Higgins E.E."/>
            <person name="Huebert T."/>
            <person name="Sharpe A.G."/>
            <person name="Parkin I.A."/>
        </authorList>
    </citation>
    <scope>NUCLEOTIDE SEQUENCE [LARGE SCALE GENOMIC DNA]</scope>
    <source>
        <strain evidence="1">cv. DH55</strain>
    </source>
</reference>
<organism evidence="1 2">
    <name type="scientific">Camelina sativa</name>
    <name type="common">False flax</name>
    <name type="synonym">Myagrum sativum</name>
    <dbReference type="NCBI Taxonomy" id="90675"/>
    <lineage>
        <taxon>Eukaryota</taxon>
        <taxon>Viridiplantae</taxon>
        <taxon>Streptophyta</taxon>
        <taxon>Embryophyta</taxon>
        <taxon>Tracheophyta</taxon>
        <taxon>Spermatophyta</taxon>
        <taxon>Magnoliopsida</taxon>
        <taxon>eudicotyledons</taxon>
        <taxon>Gunneridae</taxon>
        <taxon>Pentapetalae</taxon>
        <taxon>rosids</taxon>
        <taxon>malvids</taxon>
        <taxon>Brassicales</taxon>
        <taxon>Brassicaceae</taxon>
        <taxon>Camelineae</taxon>
        <taxon>Camelina</taxon>
    </lineage>
</organism>
<accession>A0ABM0XLT8</accession>
<keyword evidence="1" id="KW-1185">Reference proteome</keyword>
<name>A0ABM0XLT8_CAMSA</name>
<proteinExistence type="predicted"/>
<gene>
    <name evidence="2" type="primary">LOC104765772</name>
</gene>
<reference evidence="2" key="2">
    <citation type="submission" date="2025-08" db="UniProtKB">
        <authorList>
            <consortium name="RefSeq"/>
        </authorList>
    </citation>
    <scope>IDENTIFICATION</scope>
    <source>
        <tissue evidence="2">Leaf</tissue>
    </source>
</reference>